<evidence type="ECO:0000256" key="1">
    <source>
        <dbReference type="SAM" id="MobiDB-lite"/>
    </source>
</evidence>
<accession>A0AA38TVN4</accession>
<protein>
    <submittedName>
        <fullName evidence="2">Uncharacterized protein</fullName>
    </submittedName>
</protein>
<comment type="caution">
    <text evidence="2">The sequence shown here is derived from an EMBL/GenBank/DDBJ whole genome shotgun (WGS) entry which is preliminary data.</text>
</comment>
<dbReference type="AlphaFoldDB" id="A0AA38TVN4"/>
<feature type="region of interest" description="Disordered" evidence="1">
    <location>
        <begin position="92"/>
        <end position="112"/>
    </location>
</feature>
<dbReference type="EMBL" id="JARYMX010000003">
    <property type="protein sequence ID" value="KAJ9558492.1"/>
    <property type="molecule type" value="Genomic_DNA"/>
</dbReference>
<proteinExistence type="predicted"/>
<keyword evidence="3" id="KW-1185">Reference proteome</keyword>
<feature type="compositionally biased region" description="Polar residues" evidence="1">
    <location>
        <begin position="101"/>
        <end position="112"/>
    </location>
</feature>
<name>A0AA38TVN4_9ASTR</name>
<evidence type="ECO:0000313" key="2">
    <source>
        <dbReference type="EMBL" id="KAJ9558492.1"/>
    </source>
</evidence>
<gene>
    <name evidence="2" type="ORF">OSB04_013106</name>
</gene>
<organism evidence="2 3">
    <name type="scientific">Centaurea solstitialis</name>
    <name type="common">yellow star-thistle</name>
    <dbReference type="NCBI Taxonomy" id="347529"/>
    <lineage>
        <taxon>Eukaryota</taxon>
        <taxon>Viridiplantae</taxon>
        <taxon>Streptophyta</taxon>
        <taxon>Embryophyta</taxon>
        <taxon>Tracheophyta</taxon>
        <taxon>Spermatophyta</taxon>
        <taxon>Magnoliopsida</taxon>
        <taxon>eudicotyledons</taxon>
        <taxon>Gunneridae</taxon>
        <taxon>Pentapetalae</taxon>
        <taxon>asterids</taxon>
        <taxon>campanulids</taxon>
        <taxon>Asterales</taxon>
        <taxon>Asteraceae</taxon>
        <taxon>Carduoideae</taxon>
        <taxon>Cardueae</taxon>
        <taxon>Centaureinae</taxon>
        <taxon>Centaurea</taxon>
    </lineage>
</organism>
<evidence type="ECO:0000313" key="3">
    <source>
        <dbReference type="Proteomes" id="UP001172457"/>
    </source>
</evidence>
<sequence>MVIHNSSGCVACICTGYESDEMDCMSYVDKYQESLALLDVGYSVSDAETDEGADQESLVLLDVGHSVSDAETDEGSDQESLALLDVGHSVSDAETDEGSDQESLASSDVGHNNRTRNPLNFTGKIATSMWLSFITSTKFKLMYEDKELYTVHFVDQVLTIDHGTIVEFPFNISRVNTLAVVCLTDDDGDTSRSDTITLCNPSICEFKQPNTYYLKIEIEVYAQRLISQPSTNCLEMQVNRYGHKGFGRPCDIFTTSSKG</sequence>
<dbReference type="Proteomes" id="UP001172457">
    <property type="component" value="Chromosome 3"/>
</dbReference>
<reference evidence="2" key="1">
    <citation type="submission" date="2023-03" db="EMBL/GenBank/DDBJ databases">
        <title>Chromosome-scale reference genome and RAD-based genetic map of yellow starthistle (Centaurea solstitialis) reveal putative structural variation and QTLs associated with invader traits.</title>
        <authorList>
            <person name="Reatini B."/>
            <person name="Cang F.A."/>
            <person name="Jiang Q."/>
            <person name="Mckibben M.T.W."/>
            <person name="Barker M.S."/>
            <person name="Rieseberg L.H."/>
            <person name="Dlugosch K.M."/>
        </authorList>
    </citation>
    <scope>NUCLEOTIDE SEQUENCE</scope>
    <source>
        <strain evidence="2">CAN-66</strain>
        <tissue evidence="2">Leaf</tissue>
    </source>
</reference>